<reference evidence="2" key="1">
    <citation type="submission" date="2021-07" db="EMBL/GenBank/DDBJ databases">
        <title>Shewanella sp. YLB-07 whole genome sequence.</title>
        <authorList>
            <person name="Yu L."/>
        </authorList>
    </citation>
    <scope>NUCLEOTIDE SEQUENCE</scope>
    <source>
        <strain evidence="2">YLB-08</strain>
    </source>
</reference>
<evidence type="ECO:0000259" key="1">
    <source>
        <dbReference type="PROSITE" id="PS50943"/>
    </source>
</evidence>
<accession>A0ABX6VAV8</accession>
<feature type="domain" description="HTH cro/C1-type" evidence="1">
    <location>
        <begin position="31"/>
        <end position="72"/>
    </location>
</feature>
<sequence>MPKEFKPTQHSMVSVLLRETDKGEFRKRKLDLSKELGLSYPTYMKLVEDKTDLTIPVLWAWCDLLDLSPSDIYVQAKIDSALDADVKEGIWPIEMLSVMPKDVESAFMDLMLAVSKGFKSFDNDKLAGAHLLKRDSAYSSDEAKHNQMSDMANYLKKNKSD</sequence>
<organism evidence="2 3">
    <name type="scientific">Shewanella eurypsychrophilus</name>
    <dbReference type="NCBI Taxonomy" id="2593656"/>
    <lineage>
        <taxon>Bacteria</taxon>
        <taxon>Pseudomonadati</taxon>
        <taxon>Pseudomonadota</taxon>
        <taxon>Gammaproteobacteria</taxon>
        <taxon>Alteromonadales</taxon>
        <taxon>Shewanellaceae</taxon>
        <taxon>Shewanella</taxon>
    </lineage>
</organism>
<keyword evidence="3" id="KW-1185">Reference proteome</keyword>
<protein>
    <submittedName>
        <fullName evidence="2">Helix-turn-helix domain-containing protein</fullName>
    </submittedName>
</protein>
<dbReference type="InterPro" id="IPR010982">
    <property type="entry name" value="Lambda_DNA-bd_dom_sf"/>
</dbReference>
<evidence type="ECO:0000313" key="3">
    <source>
        <dbReference type="Proteomes" id="UP000316416"/>
    </source>
</evidence>
<dbReference type="Pfam" id="PF13443">
    <property type="entry name" value="HTH_26"/>
    <property type="match status" value="1"/>
</dbReference>
<dbReference type="Proteomes" id="UP000316416">
    <property type="component" value="Chromosome"/>
</dbReference>
<dbReference type="PROSITE" id="PS50943">
    <property type="entry name" value="HTH_CROC1"/>
    <property type="match status" value="1"/>
</dbReference>
<evidence type="ECO:0000313" key="2">
    <source>
        <dbReference type="EMBL" id="QPG59813.1"/>
    </source>
</evidence>
<dbReference type="SUPFAM" id="SSF47413">
    <property type="entry name" value="lambda repressor-like DNA-binding domains"/>
    <property type="match status" value="1"/>
</dbReference>
<dbReference type="EMBL" id="CP045503">
    <property type="protein sequence ID" value="QPG59813.1"/>
    <property type="molecule type" value="Genomic_DNA"/>
</dbReference>
<gene>
    <name evidence="2" type="ORF">FM038_022405</name>
</gene>
<dbReference type="InterPro" id="IPR001387">
    <property type="entry name" value="Cro/C1-type_HTH"/>
</dbReference>
<dbReference type="RefSeq" id="WP_142873757.1">
    <property type="nucleotide sequence ID" value="NZ_CP045503.2"/>
</dbReference>
<proteinExistence type="predicted"/>
<name>A0ABX6VAV8_9GAMM</name>